<keyword evidence="3" id="KW-1185">Reference proteome</keyword>
<dbReference type="InterPro" id="IPR001544">
    <property type="entry name" value="Aminotrans_IV"/>
</dbReference>
<evidence type="ECO:0000313" key="2">
    <source>
        <dbReference type="EMBL" id="GAA4891475.1"/>
    </source>
</evidence>
<dbReference type="RefSeq" id="WP_345578609.1">
    <property type="nucleotide sequence ID" value="NZ_BAABLV010000008.1"/>
</dbReference>
<dbReference type="InterPro" id="IPR043131">
    <property type="entry name" value="BCAT-like_N"/>
</dbReference>
<gene>
    <name evidence="2" type="ORF">GCM10025789_05450</name>
</gene>
<proteinExistence type="inferred from homology"/>
<evidence type="ECO:0000313" key="3">
    <source>
        <dbReference type="Proteomes" id="UP001501521"/>
    </source>
</evidence>
<dbReference type="Gene3D" id="3.20.10.10">
    <property type="entry name" value="D-amino Acid Aminotransferase, subunit A, domain 2"/>
    <property type="match status" value="1"/>
</dbReference>
<organism evidence="2 3">
    <name type="scientific">Tessaracoccus lubricantis</name>
    <dbReference type="NCBI Taxonomy" id="545543"/>
    <lineage>
        <taxon>Bacteria</taxon>
        <taxon>Bacillati</taxon>
        <taxon>Actinomycetota</taxon>
        <taxon>Actinomycetes</taxon>
        <taxon>Propionibacteriales</taxon>
        <taxon>Propionibacteriaceae</taxon>
        <taxon>Tessaracoccus</taxon>
    </lineage>
</organism>
<reference evidence="3" key="1">
    <citation type="journal article" date="2019" name="Int. J. Syst. Evol. Microbiol.">
        <title>The Global Catalogue of Microorganisms (GCM) 10K type strain sequencing project: providing services to taxonomists for standard genome sequencing and annotation.</title>
        <authorList>
            <consortium name="The Broad Institute Genomics Platform"/>
            <consortium name="The Broad Institute Genome Sequencing Center for Infectious Disease"/>
            <person name="Wu L."/>
            <person name="Ma J."/>
        </authorList>
    </citation>
    <scope>NUCLEOTIDE SEQUENCE [LARGE SCALE GENOMIC DNA]</scope>
    <source>
        <strain evidence="3">JCM 19125</strain>
    </source>
</reference>
<dbReference type="GO" id="GO:0016829">
    <property type="term" value="F:lyase activity"/>
    <property type="evidence" value="ECO:0007669"/>
    <property type="project" value="UniProtKB-KW"/>
</dbReference>
<comment type="similarity">
    <text evidence="1">Belongs to the class-IV pyridoxal-phosphate-dependent aminotransferase family.</text>
</comment>
<dbReference type="InterPro" id="IPR050571">
    <property type="entry name" value="Class-IV_PLP-Dep_Aminotrnsfr"/>
</dbReference>
<dbReference type="PANTHER" id="PTHR42743:SF11">
    <property type="entry name" value="AMINODEOXYCHORISMATE LYASE"/>
    <property type="match status" value="1"/>
</dbReference>
<keyword evidence="2" id="KW-0456">Lyase</keyword>
<dbReference type="InterPro" id="IPR043132">
    <property type="entry name" value="BCAT-like_C"/>
</dbReference>
<evidence type="ECO:0000256" key="1">
    <source>
        <dbReference type="ARBA" id="ARBA00009320"/>
    </source>
</evidence>
<dbReference type="SUPFAM" id="SSF56752">
    <property type="entry name" value="D-aminoacid aminotransferase-like PLP-dependent enzymes"/>
    <property type="match status" value="1"/>
</dbReference>
<dbReference type="Gene3D" id="3.30.470.10">
    <property type="match status" value="1"/>
</dbReference>
<name>A0ABP9F2V3_9ACTN</name>
<dbReference type="Pfam" id="PF01063">
    <property type="entry name" value="Aminotran_4"/>
    <property type="match status" value="1"/>
</dbReference>
<accession>A0ABP9F2V3</accession>
<dbReference type="Proteomes" id="UP001501521">
    <property type="component" value="Unassembled WGS sequence"/>
</dbReference>
<sequence>MAIRMVALLDGTLVDPAQPIVRADDQGVVRGDGVFDALLAADGVALHVDEHLARLATSARILHLPEPDADGYRRAIDAVLAAWDWESDREAVLRLIMTRGAEGIEEPNGWVMAAPMDERTLRERRDGVRVLMLDRGFEGSGIVDLPWLLPGAKSLSYGINMAARRYAIANGADDVIFVTPSGGILEGPTSSVVLDLDGVLVTPPLDGILRSITIAELLEKAPEAGLEVEMRAITVDDLWRARGAWLLSSGRLAVRITHADGRELPISPLDGDVCRLLGMPAHS</sequence>
<protein>
    <submittedName>
        <fullName evidence="2">Aminodeoxychorismate lyase</fullName>
    </submittedName>
</protein>
<dbReference type="EMBL" id="BAABLV010000008">
    <property type="protein sequence ID" value="GAA4891475.1"/>
    <property type="molecule type" value="Genomic_DNA"/>
</dbReference>
<comment type="caution">
    <text evidence="2">The sequence shown here is derived from an EMBL/GenBank/DDBJ whole genome shotgun (WGS) entry which is preliminary data.</text>
</comment>
<dbReference type="PANTHER" id="PTHR42743">
    <property type="entry name" value="AMINO-ACID AMINOTRANSFERASE"/>
    <property type="match status" value="1"/>
</dbReference>
<dbReference type="InterPro" id="IPR036038">
    <property type="entry name" value="Aminotransferase-like"/>
</dbReference>